<dbReference type="STRING" id="151549.A0A4C1SLJ8"/>
<dbReference type="EMBL" id="BGZK01010335">
    <property type="protein sequence ID" value="GBP02031.1"/>
    <property type="molecule type" value="Genomic_DNA"/>
</dbReference>
<dbReference type="Proteomes" id="UP000299102">
    <property type="component" value="Unassembled WGS sequence"/>
</dbReference>
<protein>
    <submittedName>
        <fullName evidence="1">Uncharacterized protein</fullName>
    </submittedName>
</protein>
<sequence length="86" mass="10098">MTHMKQGFRSEESSQSGIMHRSILGIRYARGNMEFGNEKTVNRENRSTYSRFYAALKAIQWPDAWRKEVEKKPPQMTVQQATMTWA</sequence>
<name>A0A4C1SLJ8_EUMVA</name>
<dbReference type="AlphaFoldDB" id="A0A4C1SLJ8"/>
<evidence type="ECO:0000313" key="1">
    <source>
        <dbReference type="EMBL" id="GBP02031.1"/>
    </source>
</evidence>
<organism evidence="1 2">
    <name type="scientific">Eumeta variegata</name>
    <name type="common">Bagworm moth</name>
    <name type="synonym">Eumeta japonica</name>
    <dbReference type="NCBI Taxonomy" id="151549"/>
    <lineage>
        <taxon>Eukaryota</taxon>
        <taxon>Metazoa</taxon>
        <taxon>Ecdysozoa</taxon>
        <taxon>Arthropoda</taxon>
        <taxon>Hexapoda</taxon>
        <taxon>Insecta</taxon>
        <taxon>Pterygota</taxon>
        <taxon>Neoptera</taxon>
        <taxon>Endopterygota</taxon>
        <taxon>Lepidoptera</taxon>
        <taxon>Glossata</taxon>
        <taxon>Ditrysia</taxon>
        <taxon>Tineoidea</taxon>
        <taxon>Psychidae</taxon>
        <taxon>Oiketicinae</taxon>
        <taxon>Eumeta</taxon>
    </lineage>
</organism>
<gene>
    <name evidence="1" type="ORF">EVAR_71979_1</name>
</gene>
<keyword evidence="2" id="KW-1185">Reference proteome</keyword>
<accession>A0A4C1SLJ8</accession>
<proteinExistence type="predicted"/>
<reference evidence="1 2" key="1">
    <citation type="journal article" date="2019" name="Commun. Biol.">
        <title>The bagworm genome reveals a unique fibroin gene that provides high tensile strength.</title>
        <authorList>
            <person name="Kono N."/>
            <person name="Nakamura H."/>
            <person name="Ohtoshi R."/>
            <person name="Tomita M."/>
            <person name="Numata K."/>
            <person name="Arakawa K."/>
        </authorList>
    </citation>
    <scope>NUCLEOTIDE SEQUENCE [LARGE SCALE GENOMIC DNA]</scope>
</reference>
<evidence type="ECO:0000313" key="2">
    <source>
        <dbReference type="Proteomes" id="UP000299102"/>
    </source>
</evidence>
<comment type="caution">
    <text evidence="1">The sequence shown here is derived from an EMBL/GenBank/DDBJ whole genome shotgun (WGS) entry which is preliminary data.</text>
</comment>